<keyword evidence="13" id="KW-0472">Membrane</keyword>
<keyword evidence="5" id="KW-0597">Phosphoprotein</keyword>
<sequence>MYFWCVTCSISFAGPLSRLFLGNMAPLSRGEQDVMVMVKVRKESVPSQEIKDAFEEEALVLTTYDHPNVQSLLGVCVIGRPLCLVLEYSDRGDLNQFLRDCGCSHYIIRERPSSAIDPDSNKLSHLDQLCIAKQIAAGMEYLASRGYIHKQLCTKSCIISKNMIVKIANLGVSDAGPNTSYYHLNTIQKSKYPVRWLPLETIHNGIFDDNTDIWSYGIMLWEVYSYGMTPYYGMNNEEVISLVRDGDILPKPKECPREMYSLMQDCWSLVPHERPRFRYLHQKIGALFTGVAV</sequence>
<dbReference type="GO" id="GO:0005886">
    <property type="term" value="C:plasma membrane"/>
    <property type="evidence" value="ECO:0007669"/>
    <property type="project" value="UniProtKB-SubCell"/>
</dbReference>
<dbReference type="PANTHER" id="PTHR24416">
    <property type="entry name" value="TYROSINE-PROTEIN KINASE RECEPTOR"/>
    <property type="match status" value="1"/>
</dbReference>
<evidence type="ECO:0000256" key="15">
    <source>
        <dbReference type="ARBA" id="ARBA00023170"/>
    </source>
</evidence>
<evidence type="ECO:0000256" key="14">
    <source>
        <dbReference type="ARBA" id="ARBA00023137"/>
    </source>
</evidence>
<reference evidence="18 19" key="1">
    <citation type="journal article" date="2007" name="Science">
        <title>Sea anemone genome reveals ancestral eumetazoan gene repertoire and genomic organization.</title>
        <authorList>
            <person name="Putnam N.H."/>
            <person name="Srivastava M."/>
            <person name="Hellsten U."/>
            <person name="Dirks B."/>
            <person name="Chapman J."/>
            <person name="Salamov A."/>
            <person name="Terry A."/>
            <person name="Shapiro H."/>
            <person name="Lindquist E."/>
            <person name="Kapitonov V.V."/>
            <person name="Jurka J."/>
            <person name="Genikhovich G."/>
            <person name="Grigoriev I.V."/>
            <person name="Lucas S.M."/>
            <person name="Steele R.E."/>
            <person name="Finnerty J.R."/>
            <person name="Technau U."/>
            <person name="Martindale M.Q."/>
            <person name="Rokhsar D.S."/>
        </authorList>
    </citation>
    <scope>NUCLEOTIDE SEQUENCE [LARGE SCALE GENOMIC DNA]</scope>
    <source>
        <strain evidence="19">CH2 X CH6</strain>
    </source>
</reference>
<dbReference type="SUPFAM" id="SSF56112">
    <property type="entry name" value="Protein kinase-like (PK-like)"/>
    <property type="match status" value="1"/>
</dbReference>
<evidence type="ECO:0000256" key="3">
    <source>
        <dbReference type="ARBA" id="ARBA00022473"/>
    </source>
</evidence>
<keyword evidence="10" id="KW-0418">Kinase</keyword>
<evidence type="ECO:0000256" key="4">
    <source>
        <dbReference type="ARBA" id="ARBA00022475"/>
    </source>
</evidence>
<dbReference type="InterPro" id="IPR001245">
    <property type="entry name" value="Ser-Thr/Tyr_kinase_cat_dom"/>
</dbReference>
<accession>A7SP77</accession>
<dbReference type="GO" id="GO:0004713">
    <property type="term" value="F:protein tyrosine kinase activity"/>
    <property type="evidence" value="ECO:0007669"/>
    <property type="project" value="UniProtKB-KW"/>
</dbReference>
<evidence type="ECO:0000256" key="12">
    <source>
        <dbReference type="ARBA" id="ARBA00022989"/>
    </source>
</evidence>
<dbReference type="GO" id="GO:0050793">
    <property type="term" value="P:regulation of developmental process"/>
    <property type="evidence" value="ECO:0007669"/>
    <property type="project" value="UniProtKB-ARBA"/>
</dbReference>
<evidence type="ECO:0000259" key="17">
    <source>
        <dbReference type="PROSITE" id="PS50011"/>
    </source>
</evidence>
<dbReference type="AlphaFoldDB" id="A7SP77"/>
<evidence type="ECO:0000256" key="10">
    <source>
        <dbReference type="ARBA" id="ARBA00022777"/>
    </source>
</evidence>
<feature type="domain" description="Protein kinase" evidence="17">
    <location>
        <begin position="13"/>
        <end position="284"/>
    </location>
</feature>
<dbReference type="HOGENOM" id="CLU_000288_7_40_1"/>
<keyword evidence="19" id="KW-1185">Reference proteome</keyword>
<keyword evidence="6" id="KW-0808">Transferase</keyword>
<keyword evidence="9" id="KW-0547">Nucleotide-binding</keyword>
<gene>
    <name evidence="18" type="ORF">NEMVEDRAFT_v1g125819</name>
</gene>
<dbReference type="InParanoid" id="A7SP77"/>
<comment type="subcellular location">
    <subcellularLocation>
        <location evidence="1">Cell membrane</location>
        <topology evidence="1">Single-pass membrane protein</topology>
    </subcellularLocation>
    <subcellularLocation>
        <location evidence="2">Membrane</location>
        <topology evidence="2">Single-pass type I membrane protein</topology>
    </subcellularLocation>
</comment>
<dbReference type="PhylomeDB" id="A7SP77"/>
<dbReference type="GO" id="GO:0048468">
    <property type="term" value="P:cell development"/>
    <property type="evidence" value="ECO:0007669"/>
    <property type="project" value="UniProtKB-ARBA"/>
</dbReference>
<keyword evidence="12" id="KW-1133">Transmembrane helix</keyword>
<evidence type="ECO:0000256" key="2">
    <source>
        <dbReference type="ARBA" id="ARBA00004479"/>
    </source>
</evidence>
<evidence type="ECO:0000256" key="11">
    <source>
        <dbReference type="ARBA" id="ARBA00022840"/>
    </source>
</evidence>
<keyword evidence="4" id="KW-1003">Cell membrane</keyword>
<dbReference type="InterPro" id="IPR050122">
    <property type="entry name" value="RTK"/>
</dbReference>
<dbReference type="PRINTS" id="PR00109">
    <property type="entry name" value="TYRKINASE"/>
</dbReference>
<keyword evidence="16" id="KW-0325">Glycoprotein</keyword>
<proteinExistence type="predicted"/>
<keyword evidence="11" id="KW-0067">ATP-binding</keyword>
<dbReference type="GO" id="GO:0005524">
    <property type="term" value="F:ATP binding"/>
    <property type="evidence" value="ECO:0007669"/>
    <property type="project" value="UniProtKB-KW"/>
</dbReference>
<evidence type="ECO:0000256" key="1">
    <source>
        <dbReference type="ARBA" id="ARBA00004162"/>
    </source>
</evidence>
<dbReference type="InterPro" id="IPR011009">
    <property type="entry name" value="Kinase-like_dom_sf"/>
</dbReference>
<evidence type="ECO:0000256" key="6">
    <source>
        <dbReference type="ARBA" id="ARBA00022679"/>
    </source>
</evidence>
<dbReference type="PIRSF" id="PIRSF000615">
    <property type="entry name" value="TyrPK_CSF1-R"/>
    <property type="match status" value="1"/>
</dbReference>
<dbReference type="Gene3D" id="3.30.200.20">
    <property type="entry name" value="Phosphorylase Kinase, domain 1"/>
    <property type="match status" value="1"/>
</dbReference>
<evidence type="ECO:0000256" key="13">
    <source>
        <dbReference type="ARBA" id="ARBA00023136"/>
    </source>
</evidence>
<organism evidence="18 19">
    <name type="scientific">Nematostella vectensis</name>
    <name type="common">Starlet sea anemone</name>
    <dbReference type="NCBI Taxonomy" id="45351"/>
    <lineage>
        <taxon>Eukaryota</taxon>
        <taxon>Metazoa</taxon>
        <taxon>Cnidaria</taxon>
        <taxon>Anthozoa</taxon>
        <taxon>Hexacorallia</taxon>
        <taxon>Actiniaria</taxon>
        <taxon>Edwardsiidae</taxon>
        <taxon>Nematostella</taxon>
    </lineage>
</organism>
<dbReference type="Proteomes" id="UP000001593">
    <property type="component" value="Unassembled WGS sequence"/>
</dbReference>
<keyword evidence="14" id="KW-0829">Tyrosine-protein kinase</keyword>
<evidence type="ECO:0000256" key="8">
    <source>
        <dbReference type="ARBA" id="ARBA00022729"/>
    </source>
</evidence>
<dbReference type="Pfam" id="PF07714">
    <property type="entry name" value="PK_Tyr_Ser-Thr"/>
    <property type="match status" value="1"/>
</dbReference>
<dbReference type="CDD" id="cd00192">
    <property type="entry name" value="PTKc"/>
    <property type="match status" value="1"/>
</dbReference>
<evidence type="ECO:0000256" key="5">
    <source>
        <dbReference type="ARBA" id="ARBA00022553"/>
    </source>
</evidence>
<dbReference type="GO" id="GO:0030182">
    <property type="term" value="P:neuron differentiation"/>
    <property type="evidence" value="ECO:0007669"/>
    <property type="project" value="UniProtKB-ARBA"/>
</dbReference>
<keyword evidence="15" id="KW-0675">Receptor</keyword>
<dbReference type="EMBL" id="DS469729">
    <property type="protein sequence ID" value="EDO34479.1"/>
    <property type="molecule type" value="Genomic_DNA"/>
</dbReference>
<keyword evidence="8" id="KW-0732">Signal</keyword>
<evidence type="ECO:0000313" key="19">
    <source>
        <dbReference type="Proteomes" id="UP000001593"/>
    </source>
</evidence>
<dbReference type="PANTHER" id="PTHR24416:SF317">
    <property type="entry name" value="MUSCLE, SKELETAL RECEPTOR TYROSINE-PROTEIN KINASE"/>
    <property type="match status" value="1"/>
</dbReference>
<dbReference type="STRING" id="45351.A7SP77"/>
<keyword evidence="7" id="KW-0812">Transmembrane</keyword>
<keyword evidence="3" id="KW-0217">Developmental protein</keyword>
<evidence type="ECO:0000313" key="18">
    <source>
        <dbReference type="EMBL" id="EDO34479.1"/>
    </source>
</evidence>
<dbReference type="Gene3D" id="1.10.510.10">
    <property type="entry name" value="Transferase(Phosphotransferase) domain 1"/>
    <property type="match status" value="1"/>
</dbReference>
<evidence type="ECO:0000256" key="16">
    <source>
        <dbReference type="ARBA" id="ARBA00023180"/>
    </source>
</evidence>
<dbReference type="eggNOG" id="KOG1026">
    <property type="taxonomic scope" value="Eukaryota"/>
</dbReference>
<evidence type="ECO:0000256" key="9">
    <source>
        <dbReference type="ARBA" id="ARBA00022741"/>
    </source>
</evidence>
<dbReference type="FunFam" id="1.10.510.10:FF:001512">
    <property type="entry name" value="Receptor tyrosine-protein kinase erbB-2"/>
    <property type="match status" value="1"/>
</dbReference>
<dbReference type="InterPro" id="IPR000719">
    <property type="entry name" value="Prot_kinase_dom"/>
</dbReference>
<evidence type="ECO:0000256" key="7">
    <source>
        <dbReference type="ARBA" id="ARBA00022692"/>
    </source>
</evidence>
<dbReference type="PROSITE" id="PS50011">
    <property type="entry name" value="PROTEIN_KINASE_DOM"/>
    <property type="match status" value="1"/>
</dbReference>
<name>A7SP77_NEMVE</name>
<protein>
    <recommendedName>
        <fullName evidence="17">Protein kinase domain-containing protein</fullName>
    </recommendedName>
</protein>